<dbReference type="InterPro" id="IPR036291">
    <property type="entry name" value="NAD(P)-bd_dom_sf"/>
</dbReference>
<dbReference type="GO" id="GO:0004029">
    <property type="term" value="F:aldehyde dehydrogenase (NAD+) activity"/>
    <property type="evidence" value="ECO:0007669"/>
    <property type="project" value="TreeGrafter"/>
</dbReference>
<dbReference type="Gene3D" id="3.40.50.720">
    <property type="entry name" value="NAD(P)-binding Rossmann-like Domain"/>
    <property type="match status" value="1"/>
</dbReference>
<dbReference type="PANTHER" id="PTHR48079">
    <property type="entry name" value="PROTEIN YEEZ"/>
    <property type="match status" value="1"/>
</dbReference>
<gene>
    <name evidence="2" type="ORF">BCR34DRAFT_608440</name>
</gene>
<dbReference type="GO" id="GO:0005737">
    <property type="term" value="C:cytoplasm"/>
    <property type="evidence" value="ECO:0007669"/>
    <property type="project" value="TreeGrafter"/>
</dbReference>
<accession>A0A1Y1Y7E5</accession>
<sequence>MPPNILITGGSGYLGGTLLAHMHTLPHGSYTTLYALVRTSSQAESVAKYGATPLTLDLSSPASIKETIIANQISIIFHLINPVDTENTVHMIKALAEVKKANGNEVHFLFTTGAKLFSSHAGAPTDGPLYDTDEKMYEIQQGQVSSAPHPFAALGVQANSLVVSTGKKFSVRTYVFAPCIVYGQGEGFGNKISIQTVAIVQAAKALRRVYSIDEGRPTWPVCHVRDNTTLYLRILESILESKEIGYGENGYFLASSGSVAWMDLYEAIANSMKKRDLIGDEKVVKANDATLQRIGDALGCPKDFAPVQIGGLCTFTAKHGQQIGWKPQFAPEHIIETADEEVELILKHSKF</sequence>
<dbReference type="Pfam" id="PF01370">
    <property type="entry name" value="Epimerase"/>
    <property type="match status" value="1"/>
</dbReference>
<dbReference type="SUPFAM" id="SSF51735">
    <property type="entry name" value="NAD(P)-binding Rossmann-fold domains"/>
    <property type="match status" value="1"/>
</dbReference>
<evidence type="ECO:0000313" key="3">
    <source>
        <dbReference type="Proteomes" id="UP000193144"/>
    </source>
</evidence>
<protein>
    <recommendedName>
        <fullName evidence="1">NAD-dependent epimerase/dehydratase domain-containing protein</fullName>
    </recommendedName>
</protein>
<dbReference type="AlphaFoldDB" id="A0A1Y1Y7E5"/>
<comment type="caution">
    <text evidence="2">The sequence shown here is derived from an EMBL/GenBank/DDBJ whole genome shotgun (WGS) entry which is preliminary data.</text>
</comment>
<dbReference type="PANTHER" id="PTHR48079:SF6">
    <property type="entry name" value="NAD(P)-BINDING DOMAIN-CONTAINING PROTEIN-RELATED"/>
    <property type="match status" value="1"/>
</dbReference>
<dbReference type="EMBL" id="MCFA01000324">
    <property type="protein sequence ID" value="ORX93908.1"/>
    <property type="molecule type" value="Genomic_DNA"/>
</dbReference>
<dbReference type="Proteomes" id="UP000193144">
    <property type="component" value="Unassembled WGS sequence"/>
</dbReference>
<dbReference type="OrthoDB" id="10262413at2759"/>
<name>A0A1Y1Y7E5_9PLEO</name>
<proteinExistence type="predicted"/>
<evidence type="ECO:0000313" key="2">
    <source>
        <dbReference type="EMBL" id="ORX93908.1"/>
    </source>
</evidence>
<reference evidence="2 3" key="1">
    <citation type="submission" date="2016-07" db="EMBL/GenBank/DDBJ databases">
        <title>Pervasive Adenine N6-methylation of Active Genes in Fungi.</title>
        <authorList>
            <consortium name="DOE Joint Genome Institute"/>
            <person name="Mondo S.J."/>
            <person name="Dannebaum R.O."/>
            <person name="Kuo R.C."/>
            <person name="Labutti K."/>
            <person name="Haridas S."/>
            <person name="Kuo A."/>
            <person name="Salamov A."/>
            <person name="Ahrendt S.R."/>
            <person name="Lipzen A."/>
            <person name="Sullivan W."/>
            <person name="Andreopoulos W.B."/>
            <person name="Clum A."/>
            <person name="Lindquist E."/>
            <person name="Daum C."/>
            <person name="Ramamoorthy G.K."/>
            <person name="Gryganskyi A."/>
            <person name="Culley D."/>
            <person name="Magnuson J.K."/>
            <person name="James T.Y."/>
            <person name="O'Malley M.A."/>
            <person name="Stajich J.E."/>
            <person name="Spatafora J.W."/>
            <person name="Visel A."/>
            <person name="Grigoriev I.V."/>
        </authorList>
    </citation>
    <scope>NUCLEOTIDE SEQUENCE [LARGE SCALE GENOMIC DNA]</scope>
    <source>
        <strain evidence="2 3">CBS 115471</strain>
    </source>
</reference>
<keyword evidence="3" id="KW-1185">Reference proteome</keyword>
<evidence type="ECO:0000259" key="1">
    <source>
        <dbReference type="Pfam" id="PF01370"/>
    </source>
</evidence>
<dbReference type="STRING" id="1231657.A0A1Y1Y7E5"/>
<dbReference type="InterPro" id="IPR001509">
    <property type="entry name" value="Epimerase_deHydtase"/>
</dbReference>
<dbReference type="InterPro" id="IPR051783">
    <property type="entry name" value="NAD(P)-dependent_oxidoreduct"/>
</dbReference>
<feature type="domain" description="NAD-dependent epimerase/dehydratase" evidence="1">
    <location>
        <begin position="5"/>
        <end position="237"/>
    </location>
</feature>
<organism evidence="2 3">
    <name type="scientific">Clohesyomyces aquaticus</name>
    <dbReference type="NCBI Taxonomy" id="1231657"/>
    <lineage>
        <taxon>Eukaryota</taxon>
        <taxon>Fungi</taxon>
        <taxon>Dikarya</taxon>
        <taxon>Ascomycota</taxon>
        <taxon>Pezizomycotina</taxon>
        <taxon>Dothideomycetes</taxon>
        <taxon>Pleosporomycetidae</taxon>
        <taxon>Pleosporales</taxon>
        <taxon>Lindgomycetaceae</taxon>
        <taxon>Clohesyomyces</taxon>
    </lineage>
</organism>